<dbReference type="SMART" id="SM00150">
    <property type="entry name" value="SPEC"/>
    <property type="match status" value="6"/>
</dbReference>
<keyword evidence="3" id="KW-0677">Repeat</keyword>
<dbReference type="PRINTS" id="PR00683">
    <property type="entry name" value="SPECTRINPH"/>
</dbReference>
<feature type="region of interest" description="Disordered" evidence="6">
    <location>
        <begin position="974"/>
        <end position="1062"/>
    </location>
</feature>
<dbReference type="SUPFAM" id="SSF46966">
    <property type="entry name" value="Spectrin repeat"/>
    <property type="match status" value="7"/>
</dbReference>
<dbReference type="InterPro" id="IPR001849">
    <property type="entry name" value="PH_domain"/>
</dbReference>
<feature type="region of interest" description="Disordered" evidence="6">
    <location>
        <begin position="825"/>
        <end position="877"/>
    </location>
</feature>
<keyword evidence="5" id="KW-0175">Coiled coil</keyword>
<reference evidence="8" key="3">
    <citation type="submission" date="2025-09" db="UniProtKB">
        <authorList>
            <consortium name="Ensembl"/>
        </authorList>
    </citation>
    <scope>IDENTIFICATION</scope>
</reference>
<keyword evidence="2" id="KW-0117">Actin capping</keyword>
<dbReference type="GO" id="GO:0005543">
    <property type="term" value="F:phospholipid binding"/>
    <property type="evidence" value="ECO:0007669"/>
    <property type="project" value="InterPro"/>
</dbReference>
<feature type="coiled-coil region" evidence="5">
    <location>
        <begin position="557"/>
        <end position="584"/>
    </location>
</feature>
<keyword evidence="4" id="KW-0009">Actin-binding</keyword>
<dbReference type="FunFam" id="1.20.58.60:FF:000019">
    <property type="entry name" value="Spectrin beta chain"/>
    <property type="match status" value="1"/>
</dbReference>
<reference evidence="8" key="2">
    <citation type="submission" date="2025-08" db="UniProtKB">
        <authorList>
            <consortium name="Ensembl"/>
        </authorList>
    </citation>
    <scope>IDENTIFICATION</scope>
</reference>
<dbReference type="InterPro" id="IPR002017">
    <property type="entry name" value="Spectrin_repeat"/>
</dbReference>
<dbReference type="Ensembl" id="ENSHHUT00000004580.1">
    <property type="protein sequence ID" value="ENSHHUP00000004435.1"/>
    <property type="gene ID" value="ENSHHUG00000002678.1"/>
</dbReference>
<accession>A0A4W5K212</accession>
<dbReference type="GO" id="GO:0051693">
    <property type="term" value="P:actin filament capping"/>
    <property type="evidence" value="ECO:0007669"/>
    <property type="project" value="UniProtKB-KW"/>
</dbReference>
<evidence type="ECO:0000256" key="5">
    <source>
        <dbReference type="SAM" id="Coils"/>
    </source>
</evidence>
<dbReference type="InterPro" id="IPR018159">
    <property type="entry name" value="Spectrin/alpha-actinin"/>
</dbReference>
<evidence type="ECO:0000313" key="9">
    <source>
        <dbReference type="Proteomes" id="UP000314982"/>
    </source>
</evidence>
<evidence type="ECO:0000256" key="6">
    <source>
        <dbReference type="SAM" id="MobiDB-lite"/>
    </source>
</evidence>
<dbReference type="STRING" id="62062.ENSHHUP00000004435"/>
<dbReference type="PANTHER" id="PTHR11915">
    <property type="entry name" value="SPECTRIN/FILAMIN RELATED CYTOSKELETAL PROTEIN"/>
    <property type="match status" value="1"/>
</dbReference>
<dbReference type="InterPro" id="IPR001605">
    <property type="entry name" value="PH_dom-spectrin-type"/>
</dbReference>
<feature type="compositionally biased region" description="Low complexity" evidence="6">
    <location>
        <begin position="863"/>
        <end position="876"/>
    </location>
</feature>
<evidence type="ECO:0000256" key="3">
    <source>
        <dbReference type="ARBA" id="ARBA00022737"/>
    </source>
</evidence>
<dbReference type="GO" id="GO:0003779">
    <property type="term" value="F:actin binding"/>
    <property type="evidence" value="ECO:0007669"/>
    <property type="project" value="UniProtKB-KW"/>
</dbReference>
<feature type="domain" description="PH" evidence="7">
    <location>
        <begin position="878"/>
        <end position="985"/>
    </location>
</feature>
<evidence type="ECO:0000259" key="7">
    <source>
        <dbReference type="PROSITE" id="PS50003"/>
    </source>
</evidence>
<dbReference type="SUPFAM" id="SSF50729">
    <property type="entry name" value="PH domain-like"/>
    <property type="match status" value="1"/>
</dbReference>
<dbReference type="PROSITE" id="PS50003">
    <property type="entry name" value="PH_DOMAIN"/>
    <property type="match status" value="1"/>
</dbReference>
<name>A0A4W5K212_9TELE</name>
<organism evidence="8 9">
    <name type="scientific">Hucho hucho</name>
    <name type="common">huchen</name>
    <dbReference type="NCBI Taxonomy" id="62062"/>
    <lineage>
        <taxon>Eukaryota</taxon>
        <taxon>Metazoa</taxon>
        <taxon>Chordata</taxon>
        <taxon>Craniata</taxon>
        <taxon>Vertebrata</taxon>
        <taxon>Euteleostomi</taxon>
        <taxon>Actinopterygii</taxon>
        <taxon>Neopterygii</taxon>
        <taxon>Teleostei</taxon>
        <taxon>Protacanthopterygii</taxon>
        <taxon>Salmoniformes</taxon>
        <taxon>Salmonidae</taxon>
        <taxon>Salmoninae</taxon>
        <taxon>Hucho</taxon>
    </lineage>
</organism>
<evidence type="ECO:0000313" key="8">
    <source>
        <dbReference type="Ensembl" id="ENSHHUP00000004435.1"/>
    </source>
</evidence>
<dbReference type="GeneTree" id="ENSGT00940000156343"/>
<proteinExistence type="inferred from homology"/>
<reference evidence="9" key="1">
    <citation type="submission" date="2018-06" db="EMBL/GenBank/DDBJ databases">
        <title>Genome assembly of Danube salmon.</title>
        <authorList>
            <person name="Macqueen D.J."/>
            <person name="Gundappa M.K."/>
        </authorList>
    </citation>
    <scope>NUCLEOTIDE SEQUENCE [LARGE SCALE GENOMIC DNA]</scope>
</reference>
<comment type="similarity">
    <text evidence="1">Belongs to the spectrin family.</text>
</comment>
<feature type="compositionally biased region" description="Basic and acidic residues" evidence="6">
    <location>
        <begin position="1017"/>
        <end position="1049"/>
    </location>
</feature>
<dbReference type="AlphaFoldDB" id="A0A4W5K212"/>
<dbReference type="Proteomes" id="UP000314982">
    <property type="component" value="Unassembled WGS sequence"/>
</dbReference>
<dbReference type="InterPro" id="IPR011993">
    <property type="entry name" value="PH-like_dom_sf"/>
</dbReference>
<dbReference type="Pfam" id="PF00435">
    <property type="entry name" value="Spectrin"/>
    <property type="match status" value="6"/>
</dbReference>
<dbReference type="Gene3D" id="2.30.29.30">
    <property type="entry name" value="Pleckstrin-homology domain (PH domain)/Phosphotyrosine-binding domain (PTB)"/>
    <property type="match status" value="1"/>
</dbReference>
<evidence type="ECO:0000256" key="2">
    <source>
        <dbReference type="ARBA" id="ARBA00022467"/>
    </source>
</evidence>
<dbReference type="Gene3D" id="1.20.58.60">
    <property type="match status" value="5"/>
</dbReference>
<protein>
    <recommendedName>
        <fullName evidence="7">PH domain-containing protein</fullName>
    </recommendedName>
</protein>
<dbReference type="FunFam" id="2.30.29.30:FF:000024">
    <property type="entry name" value="Spectrin beta chain"/>
    <property type="match status" value="1"/>
</dbReference>
<feature type="compositionally biased region" description="Basic and acidic residues" evidence="6">
    <location>
        <begin position="985"/>
        <end position="1008"/>
    </location>
</feature>
<evidence type="ECO:0000256" key="1">
    <source>
        <dbReference type="ARBA" id="ARBA00006826"/>
    </source>
</evidence>
<sequence>MLMGAGRDTARDEAQKLHRKWLKHQAFMAELARNKEWLAKIEQEGQELIDEKPELRSVVQQKLEEIRECWTDLESTTKAKARALFENNKPEPVVKSYSDLDHQLSGLEKQPPQLEQAHHLPTFNEQLHKFQSQMGNLYKDVGELESLQGVCLPQRGSLVKGGEGEGGEQPAVVETRIVRLIEPLKERRRILLASKEMHQVAQDLEEEILWIQERLPLASSKDYGNNLQSVQQHVKINQGRQARVEEVLDRAGIIASLRTPEVDFVREGAGHVRQVWEVLRLEAERRSVMLDVVLQAQQYYSEAAKVESWLAGQKLHLINEEKGTDEESTLQLLKEHLALEATVENYAETVGMLSQQCQRQLELGHPDSEGITKQQSHIDRLYVSLKDMVEHRKTKLEQQYWMYQLNREVEELEKWITEREAVASSTELGEDLEHVTMLQEKFTKFCSETNSIGQQRMEQVNKMVNEMIDCGHTDAATIAEWKDGLNESWADLLELMETRRQMLAASHQLHKFFTDCKEVLAQTAGKMRQLPEVRACQASIANPATLQRLMLSFEHALQLLVSQVRQLQENAAQLRTIYAGEKAEAIMSKEQEVMSAWKELLVSCEASRVQVTSVTDKVQFFSVVREQLMWMEGIMGQIGGDDPRDSSSAEVMMKQHGELKAKMDGRRKTIQQCVELGKILLAAGNPHAYLFFFPSEKDQFQYAQETVKAEAWLKAKEPLISSRDAQAQTDEVEQLILRHEAFRNAAATWKERFSSLRQLSNVNLSLDRYRQGSTSKLFHMYLTVFPILFLYNEDSLLGHIGRLLGFLNDTPLSCLFQARGETYRPTSSLSAPVTYERPRARDRPKPRRRPRPKEPEEKRRSRSAPAQSPAQLLPPSHTAHNEGFLYRKHDFEGHQKSPSSKSWVNLYCVLSKGGITFYKDAKSTTTPYNEETPLDLSVCICDSTIGYKKKKNVFDLKAWVTNITTSITEHEEIAKWDKPTTSSTDPDRSERKEKSEGDADARSERSEMGGEVEEEERSEKERSEKGEGSKKTGEGSEKADTSERGERAEGWAGGSSTSGKSK</sequence>
<evidence type="ECO:0000256" key="4">
    <source>
        <dbReference type="ARBA" id="ARBA00023203"/>
    </source>
</evidence>
<keyword evidence="9" id="KW-1185">Reference proteome</keyword>
<dbReference type="CDD" id="cd00176">
    <property type="entry name" value="SPEC"/>
    <property type="match status" value="3"/>
</dbReference>